<dbReference type="PROSITE" id="PS51331">
    <property type="entry name" value="THYX"/>
    <property type="match status" value="1"/>
</dbReference>
<name>A0ABN4DCP2_9CORY</name>
<feature type="binding site" evidence="6">
    <location>
        <begin position="94"/>
        <end position="97"/>
    </location>
    <ligand>
        <name>dUMP</name>
        <dbReference type="ChEBI" id="CHEBI:246422"/>
        <note>ligand shared between dimeric partners</note>
    </ligand>
</feature>
<feature type="active site" description="Involved in ionization of N3 of dUMP, leading to its activation" evidence="6">
    <location>
        <position position="201"/>
    </location>
</feature>
<sequence>MARSTQLKTQLIACTSFVAPQDVDWQADPSATDAEALTEFAGRACYETFDKPNPHTRTTASYIHHVLEVGHTALLEHASATIYVRGLSRSASHELVRHRHFSFSQLSQRFVHTDEAEVVVPELIREDPQLNELMLRTVDAARFAYEELLTALEERLAGEPNALLRKKQARQAARAVLPNATETRIVVTGNMRAWRHFIGMRATEHADVEIRTLAVSCLKLLQENAPAVFSDFEITELPDGSSMATSPYVTDF</sequence>
<evidence type="ECO:0000256" key="5">
    <source>
        <dbReference type="ARBA" id="ARBA00022857"/>
    </source>
</evidence>
<protein>
    <recommendedName>
        <fullName evidence="6">Flavin-dependent thymidylate synthase</fullName>
        <shortName evidence="6">FDTS</shortName>
        <ecNumber evidence="6">2.1.1.148</ecNumber>
    </recommendedName>
    <alternativeName>
        <fullName evidence="6">FAD-dependent thymidylate synthase</fullName>
    </alternativeName>
    <alternativeName>
        <fullName evidence="6">Thymidylate synthase ThyX</fullName>
        <shortName evidence="6">TS</shortName>
        <shortName evidence="6">TSase</shortName>
    </alternativeName>
</protein>
<dbReference type="HAMAP" id="MF_01408">
    <property type="entry name" value="ThyX"/>
    <property type="match status" value="1"/>
</dbReference>
<dbReference type="Pfam" id="PF02511">
    <property type="entry name" value="Thy1"/>
    <property type="match status" value="1"/>
</dbReference>
<keyword evidence="3 6" id="KW-0545">Nucleotide biosynthesis</keyword>
<dbReference type="Gene3D" id="6.10.140.440">
    <property type="match status" value="1"/>
</dbReference>
<proteinExistence type="inferred from homology"/>
<feature type="binding site" description="in other chain" evidence="6">
    <location>
        <begin position="105"/>
        <end position="109"/>
    </location>
    <ligand>
        <name>dUMP</name>
        <dbReference type="ChEBI" id="CHEBI:246422"/>
        <note>ligand shared between dimeric partners</note>
    </ligand>
</feature>
<keyword evidence="4 6" id="KW-0274">FAD</keyword>
<feature type="binding site" evidence="6">
    <location>
        <begin position="97"/>
        <end position="99"/>
    </location>
    <ligand>
        <name>FAD</name>
        <dbReference type="ChEBI" id="CHEBI:57692"/>
        <note>ligand shared between neighboring subunits</note>
    </ligand>
</feature>
<reference evidence="7 8" key="1">
    <citation type="submission" date="2014-07" db="EMBL/GenBank/DDBJ databases">
        <title>Complete genome sequence of Corynebacterium atypicum DSM 44849: identifiction of the mycolic acid biosynthesis genes.</title>
        <authorList>
            <person name="Tippelt A."/>
            <person name="Mollmann S."/>
            <person name="Albersmeier A."/>
            <person name="Jaenicke S."/>
            <person name="Ruckert C."/>
            <person name="Tauch A."/>
        </authorList>
    </citation>
    <scope>NUCLEOTIDE SEQUENCE [LARGE SCALE GENOMIC DNA]</scope>
    <source>
        <strain evidence="7 8">R2070</strain>
    </source>
</reference>
<organism evidence="7 8">
    <name type="scientific">Corynebacterium atypicum</name>
    <dbReference type="NCBI Taxonomy" id="191610"/>
    <lineage>
        <taxon>Bacteria</taxon>
        <taxon>Bacillati</taxon>
        <taxon>Actinomycetota</taxon>
        <taxon>Actinomycetes</taxon>
        <taxon>Mycobacteriales</taxon>
        <taxon>Corynebacteriaceae</taxon>
        <taxon>Corynebacterium</taxon>
    </lineage>
</organism>
<dbReference type="Gene3D" id="3.30.1360.170">
    <property type="match status" value="1"/>
</dbReference>
<comment type="pathway">
    <text evidence="6">Pyrimidine metabolism; dTTP biosynthesis.</text>
</comment>
<comment type="similarity">
    <text evidence="6">Belongs to the thymidylate synthase ThyX family.</text>
</comment>
<dbReference type="NCBIfam" id="TIGR02170">
    <property type="entry name" value="thyX"/>
    <property type="match status" value="1"/>
</dbReference>
<keyword evidence="2 6" id="KW-0285">Flavoprotein</keyword>
<dbReference type="Gene3D" id="6.10.140.450">
    <property type="match status" value="1"/>
</dbReference>
<feature type="binding site" description="in other chain" evidence="6">
    <location>
        <position position="174"/>
    </location>
    <ligand>
        <name>dUMP</name>
        <dbReference type="ChEBI" id="CHEBI:246422"/>
        <note>ligand shared between dimeric partners</note>
    </ligand>
</feature>
<feature type="binding site" evidence="6">
    <location>
        <position position="201"/>
    </location>
    <ligand>
        <name>dUMP</name>
        <dbReference type="ChEBI" id="CHEBI:246422"/>
        <note>ligand shared between dimeric partners</note>
    </ligand>
</feature>
<comment type="caution">
    <text evidence="6">Lacks conserved residue(s) required for the propagation of feature annotation.</text>
</comment>
<evidence type="ECO:0000313" key="8">
    <source>
        <dbReference type="Proteomes" id="UP000028504"/>
    </source>
</evidence>
<evidence type="ECO:0000256" key="3">
    <source>
        <dbReference type="ARBA" id="ARBA00022727"/>
    </source>
</evidence>
<comment type="subunit">
    <text evidence="6">Homotetramer.</text>
</comment>
<dbReference type="PANTHER" id="PTHR34934">
    <property type="entry name" value="FLAVIN-DEPENDENT THYMIDYLATE SYNTHASE"/>
    <property type="match status" value="1"/>
</dbReference>
<evidence type="ECO:0000256" key="1">
    <source>
        <dbReference type="ARBA" id="ARBA00022603"/>
    </source>
</evidence>
<dbReference type="SUPFAM" id="SSF69796">
    <property type="entry name" value="Thymidylate synthase-complementing protein Thy1"/>
    <property type="match status" value="1"/>
</dbReference>
<dbReference type="CDD" id="cd20175">
    <property type="entry name" value="ThyX"/>
    <property type="match status" value="1"/>
</dbReference>
<evidence type="ECO:0000313" key="7">
    <source>
        <dbReference type="EMBL" id="AIG63992.1"/>
    </source>
</evidence>
<keyword evidence="5 6" id="KW-0521">NADP</keyword>
<dbReference type="InterPro" id="IPR003669">
    <property type="entry name" value="Thymidylate_synthase_ThyX"/>
</dbReference>
<accession>A0ABN4DCP2</accession>
<keyword evidence="1 6" id="KW-0489">Methyltransferase</keyword>
<keyword evidence="6" id="KW-0808">Transferase</keyword>
<dbReference type="InterPro" id="IPR036098">
    <property type="entry name" value="Thymidylate_synthase_ThyX_sf"/>
</dbReference>
<comment type="function">
    <text evidence="6">Catalyzes the reductive methylation of 2'-deoxyuridine-5'-monophosphate (dUMP) to 2'-deoxythymidine-5'-monophosphate (dTMP) while utilizing 5,10-methylenetetrahydrofolate (mTHF) as the methyl donor, and NADPH and FADH(2) as the reductant.</text>
</comment>
<comment type="catalytic activity">
    <reaction evidence="6">
        <text>dUMP + (6R)-5,10-methylene-5,6,7,8-tetrahydrofolate + NADPH + H(+) = dTMP + (6S)-5,6,7,8-tetrahydrofolate + NADP(+)</text>
        <dbReference type="Rhea" id="RHEA:29043"/>
        <dbReference type="ChEBI" id="CHEBI:15378"/>
        <dbReference type="ChEBI" id="CHEBI:15636"/>
        <dbReference type="ChEBI" id="CHEBI:57453"/>
        <dbReference type="ChEBI" id="CHEBI:57783"/>
        <dbReference type="ChEBI" id="CHEBI:58349"/>
        <dbReference type="ChEBI" id="CHEBI:63528"/>
        <dbReference type="ChEBI" id="CHEBI:246422"/>
        <dbReference type="EC" id="2.1.1.148"/>
    </reaction>
</comment>
<feature type="binding site" evidence="6">
    <location>
        <position position="105"/>
    </location>
    <ligand>
        <name>FAD</name>
        <dbReference type="ChEBI" id="CHEBI:57692"/>
        <note>ligand shared between neighboring subunits</note>
    </ligand>
</feature>
<dbReference type="PANTHER" id="PTHR34934:SF1">
    <property type="entry name" value="FLAVIN-DEPENDENT THYMIDYLATE SYNTHASE"/>
    <property type="match status" value="1"/>
</dbReference>
<dbReference type="EMBL" id="CP008944">
    <property type="protein sequence ID" value="AIG63992.1"/>
    <property type="molecule type" value="Genomic_DNA"/>
</dbReference>
<comment type="cofactor">
    <cofactor evidence="6">
        <name>FAD</name>
        <dbReference type="ChEBI" id="CHEBI:57692"/>
    </cofactor>
    <text evidence="6">Binds 4 FAD per tetramer. Each FAD binding site is formed by three monomers.</text>
</comment>
<dbReference type="RefSeq" id="WP_038605124.1">
    <property type="nucleotide sequence ID" value="NZ_CP008944.1"/>
</dbReference>
<gene>
    <name evidence="6" type="primary">thyX</name>
    <name evidence="7" type="ORF">CATYP_04235</name>
</gene>
<feature type="binding site" evidence="6">
    <location>
        <position position="196"/>
    </location>
    <ligand>
        <name>FAD</name>
        <dbReference type="ChEBI" id="CHEBI:57692"/>
        <note>ligand shared between neighboring subunits</note>
    </ligand>
</feature>
<evidence type="ECO:0000256" key="6">
    <source>
        <dbReference type="HAMAP-Rule" id="MF_01408"/>
    </source>
</evidence>
<keyword evidence="8" id="KW-1185">Reference proteome</keyword>
<evidence type="ECO:0000256" key="4">
    <source>
        <dbReference type="ARBA" id="ARBA00022827"/>
    </source>
</evidence>
<dbReference type="EC" id="2.1.1.148" evidence="6"/>
<dbReference type="Proteomes" id="UP000028504">
    <property type="component" value="Chromosome"/>
</dbReference>
<feature type="binding site" evidence="6">
    <location>
        <begin position="190"/>
        <end position="192"/>
    </location>
    <ligand>
        <name>FAD</name>
        <dbReference type="ChEBI" id="CHEBI:57692"/>
        <note>ligand shared between neighboring subunits</note>
    </ligand>
</feature>
<evidence type="ECO:0000256" key="2">
    <source>
        <dbReference type="ARBA" id="ARBA00022630"/>
    </source>
</evidence>